<keyword evidence="6 10" id="KW-0067">ATP-binding</keyword>
<dbReference type="SUPFAM" id="SSF57997">
    <property type="entry name" value="Tropomyosin"/>
    <property type="match status" value="1"/>
</dbReference>
<keyword evidence="15" id="KW-1185">Reference proteome</keyword>
<evidence type="ECO:0000256" key="12">
    <source>
        <dbReference type="SAM" id="MobiDB-lite"/>
    </source>
</evidence>
<feature type="region of interest" description="Disordered" evidence="12">
    <location>
        <begin position="604"/>
        <end position="671"/>
    </location>
</feature>
<keyword evidence="2 10" id="KW-0547">Nucleotide-binding</keyword>
<comment type="similarity">
    <text evidence="9">Belongs to the Sph1/Sph2 family.</text>
</comment>
<dbReference type="SUPFAM" id="SSF52540">
    <property type="entry name" value="P-loop containing nucleoside triphosphate hydrolases"/>
    <property type="match status" value="1"/>
</dbReference>
<comment type="caution">
    <text evidence="10">Lacks conserved residue(s) required for the propagation of feature annotation.</text>
</comment>
<evidence type="ECO:0000256" key="5">
    <source>
        <dbReference type="ARBA" id="ARBA00022833"/>
    </source>
</evidence>
<evidence type="ECO:0000256" key="2">
    <source>
        <dbReference type="ARBA" id="ARBA00022741"/>
    </source>
</evidence>
<keyword evidence="5 10" id="KW-0862">Zinc</keyword>
<evidence type="ECO:0000256" key="1">
    <source>
        <dbReference type="ARBA" id="ARBA00022723"/>
    </source>
</evidence>
<comment type="function">
    <text evidence="10">Part of the Rad50/Mre11 complex, which is involved in the early steps of DNA double-strand break (DSB) repair. Rad50 controls the balance between DNA end bridging and DNA resection via ATP-dependent structural rearrangements of the Rad50/Mre11 complex.</text>
</comment>
<dbReference type="InterPro" id="IPR041685">
    <property type="entry name" value="AAA_GajA/Old/RecF-like"/>
</dbReference>
<dbReference type="PROSITE" id="PS51131">
    <property type="entry name" value="ZN_HOOK"/>
    <property type="match status" value="1"/>
</dbReference>
<evidence type="ECO:0000313" key="14">
    <source>
        <dbReference type="EMBL" id="QSG03224.1"/>
    </source>
</evidence>
<comment type="subunit">
    <text evidence="10">Homodimer. Forms a heterotetramer composed of two Mre11 subunits and two Rad50 subunits.</text>
</comment>
<dbReference type="InterPro" id="IPR027417">
    <property type="entry name" value="P-loop_NTPase"/>
</dbReference>
<dbReference type="PANTHER" id="PTHR32114:SF2">
    <property type="entry name" value="ABC TRANSPORTER ABCH.3"/>
    <property type="match status" value="1"/>
</dbReference>
<feature type="binding site" evidence="10">
    <location>
        <position position="131"/>
    </location>
    <ligand>
        <name>ATP</name>
        <dbReference type="ChEBI" id="CHEBI:30616"/>
    </ligand>
</feature>
<dbReference type="NCBIfam" id="NF002572">
    <property type="entry name" value="PRK02224.1"/>
    <property type="match status" value="1"/>
</dbReference>
<feature type="binding site" evidence="10 11">
    <location>
        <position position="452"/>
    </location>
    <ligand>
        <name>Zn(2+)</name>
        <dbReference type="ChEBI" id="CHEBI:29105"/>
    </ligand>
</feature>
<feature type="compositionally biased region" description="Basic and acidic residues" evidence="12">
    <location>
        <begin position="604"/>
        <end position="654"/>
    </location>
</feature>
<dbReference type="GO" id="GO:0005524">
    <property type="term" value="F:ATP binding"/>
    <property type="evidence" value="ECO:0007669"/>
    <property type="project" value="UniProtKB-UniRule"/>
</dbReference>
<dbReference type="AlphaFoldDB" id="A0A897MRN4"/>
<sequence length="889" mass="101535">MENFKCYADADLDLDTGVTVIHGVNGSGKSSLLEACFFALYGSKALDDRTLDDVITNGAEEAEIELVFDHAGESYRIERRLRLSGERAQTAKCVLETPESNVDGARAVREYVTELLRMDAEAFVNCAYVRQGEVNKLIHASPSDRQDMIDDLLQLGKLEEYRERASEARLAVKTVLDGQRDVIESLDSQIEDKEQKELHAQLNELETELEESNAEIERLETQIESARETKADAESVLEEYEEKRERIDELGTDIEELRDKINDTEDERDRLKSEISEYRDRLDELQDRREELLADANVGDEADTTAVESALADLEARDDELRDDLETIRGEIGEYTTTAENARERADDLEAEAEQAREDATDLKAELDEDETKLDERRDKLDEIDDEIEAAKEVFQDAPVEFGKATDHADTLEAEYEELREELTDVRTKLESARASVEEAEALLEEGKCPECGQPVDDSPHVDALADDRDRVAELESRREELAEECSAVRERREAAEELVEAQRRVTELRTNRQNVEQLIEEREATLSDKRERIDDLEERAETLDERADEKLAAASEATEEAEELRGEIADINAERGEIRERRERLESLEETLDEIEELRAAIEEHRERRTEKDELNDERRERLAEKHERKTELQSAFDDDRIEKAREDSERADQYLAQAEPAVEEERERRDDLLDRIGGIKNELGELESLREKRESVAARQTALESLYDEAQQLQETYGDLRAELRQQNVETLERMLNETFDLVYQNDSYSHIELDGEYELTVYQKDGARLAPDQLSGGERALFNLSLRCAIYRLLAEGIDGAAPMPPLILDEPTVFLDSGHVSQLVELIGSMRDLGVEQIIVVSHDDELVGAADRVVEVRKDPTSNRSSVERREEVGVRPLAEQVDD</sequence>
<dbReference type="HAMAP" id="MF_00449">
    <property type="entry name" value="RAD50"/>
    <property type="match status" value="1"/>
</dbReference>
<evidence type="ECO:0000256" key="10">
    <source>
        <dbReference type="HAMAP-Rule" id="MF_00449"/>
    </source>
</evidence>
<comment type="domain">
    <text evidence="10">The two conserved Cys that bind zinc constitute the zinc-hook, which separates the large intramolecular coiled coil regions. The 2 Cys residues coordinate one molecule of zinc with the help of the 2 Cys residues of the zinc-hook of another Rad50 molecule, thereby forming a V-shaped homodimer.</text>
</comment>
<dbReference type="SUPFAM" id="SSF75712">
    <property type="entry name" value="Rad50 coiled-coil Zn hook"/>
    <property type="match status" value="1"/>
</dbReference>
<evidence type="ECO:0000256" key="3">
    <source>
        <dbReference type="ARBA" id="ARBA00022763"/>
    </source>
</evidence>
<dbReference type="InterPro" id="IPR053480">
    <property type="entry name" value="DSB_repair_ATPase"/>
</dbReference>
<evidence type="ECO:0000256" key="11">
    <source>
        <dbReference type="PROSITE-ProRule" id="PRU00471"/>
    </source>
</evidence>
<feature type="binding site" evidence="10 11">
    <location>
        <position position="449"/>
    </location>
    <ligand>
        <name>Zn(2+)</name>
        <dbReference type="ChEBI" id="CHEBI:29105"/>
    </ligand>
</feature>
<dbReference type="EMBL" id="CP064786">
    <property type="protein sequence ID" value="QSG03224.1"/>
    <property type="molecule type" value="Genomic_DNA"/>
</dbReference>
<dbReference type="GO" id="GO:0008270">
    <property type="term" value="F:zinc ion binding"/>
    <property type="evidence" value="ECO:0007669"/>
    <property type="project" value="UniProtKB-UniRule"/>
</dbReference>
<dbReference type="Pfam" id="PF13175">
    <property type="entry name" value="AAA_15"/>
    <property type="match status" value="1"/>
</dbReference>
<keyword evidence="7" id="KW-0175">Coiled coil</keyword>
<feature type="domain" description="Zinc-hook" evidence="13">
    <location>
        <begin position="402"/>
        <end position="501"/>
    </location>
</feature>
<dbReference type="Gene3D" id="1.10.287.510">
    <property type="entry name" value="Helix hairpin bin"/>
    <property type="match status" value="1"/>
</dbReference>
<dbReference type="GO" id="GO:0006302">
    <property type="term" value="P:double-strand break repair"/>
    <property type="evidence" value="ECO:0007669"/>
    <property type="project" value="UniProtKB-UniRule"/>
</dbReference>
<dbReference type="Gene3D" id="1.20.58.60">
    <property type="match status" value="1"/>
</dbReference>
<keyword evidence="1 10" id="KW-0479">Metal-binding</keyword>
<protein>
    <recommendedName>
        <fullName evidence="10">DNA double-strand break repair Rad50 ATPase</fullName>
    </recommendedName>
</protein>
<dbReference type="InterPro" id="IPR013134">
    <property type="entry name" value="Zn_hook_RAD50"/>
</dbReference>
<feature type="binding site" evidence="10">
    <location>
        <position position="5"/>
    </location>
    <ligand>
        <name>ATP</name>
        <dbReference type="ChEBI" id="CHEBI:30616"/>
    </ligand>
</feature>
<dbReference type="GO" id="GO:0016887">
    <property type="term" value="F:ATP hydrolysis activity"/>
    <property type="evidence" value="ECO:0007669"/>
    <property type="project" value="UniProtKB-UniRule"/>
</dbReference>
<evidence type="ECO:0000256" key="9">
    <source>
        <dbReference type="ARBA" id="ARBA00049666"/>
    </source>
</evidence>
<evidence type="ECO:0000256" key="6">
    <source>
        <dbReference type="ARBA" id="ARBA00022840"/>
    </source>
</evidence>
<name>A0A897MRN4_9EURY</name>
<feature type="region of interest" description="Disordered" evidence="12">
    <location>
        <begin position="329"/>
        <end position="379"/>
    </location>
</feature>
<proteinExistence type="inferred from homology"/>
<keyword evidence="3 10" id="KW-0227">DNA damage</keyword>
<dbReference type="PANTHER" id="PTHR32114">
    <property type="entry name" value="ABC TRANSPORTER ABCH.3"/>
    <property type="match status" value="1"/>
</dbReference>
<comment type="similarity">
    <text evidence="10">Belongs to the SMC family. RAD50 subfamily.</text>
</comment>
<reference evidence="14" key="1">
    <citation type="submission" date="2020-11" db="EMBL/GenBank/DDBJ databases">
        <title>Carbohydrate-dependent, anaerobic sulfur respiration: A novel catabolism in halophilic archaea.</title>
        <authorList>
            <person name="Sorokin D.Y."/>
            <person name="Messina E."/>
            <person name="Smedile F."/>
            <person name="La Cono V."/>
            <person name="Hallsworth J.E."/>
            <person name="Yakimov M.M."/>
        </authorList>
    </citation>
    <scope>NUCLEOTIDE SEQUENCE</scope>
    <source>
        <strain evidence="14">AArc-S</strain>
    </source>
</reference>
<evidence type="ECO:0000256" key="4">
    <source>
        <dbReference type="ARBA" id="ARBA00022801"/>
    </source>
</evidence>
<dbReference type="Gene3D" id="3.40.50.300">
    <property type="entry name" value="P-loop containing nucleotide triphosphate hydrolases"/>
    <property type="match status" value="2"/>
</dbReference>
<evidence type="ECO:0000259" key="13">
    <source>
        <dbReference type="PROSITE" id="PS51131"/>
    </source>
</evidence>
<keyword evidence="8 10" id="KW-0234">DNA repair</keyword>
<keyword evidence="4 10" id="KW-0378">Hydrolase</keyword>
<feature type="compositionally biased region" description="Basic and acidic residues" evidence="12">
    <location>
        <begin position="341"/>
        <end position="366"/>
    </location>
</feature>
<evidence type="ECO:0000256" key="8">
    <source>
        <dbReference type="ARBA" id="ARBA00023204"/>
    </source>
</evidence>
<dbReference type="KEGG" id="hara:AArcS_2023"/>
<organism evidence="14 15">
    <name type="scientific">Natranaeroarchaeum sulfidigenes</name>
    <dbReference type="NCBI Taxonomy" id="2784880"/>
    <lineage>
        <taxon>Archaea</taxon>
        <taxon>Methanobacteriati</taxon>
        <taxon>Methanobacteriota</taxon>
        <taxon>Stenosarchaea group</taxon>
        <taxon>Halobacteria</taxon>
        <taxon>Halobacteriales</taxon>
        <taxon>Natronoarchaeaceae</taxon>
        <taxon>Natranaeroarchaeum</taxon>
    </lineage>
</organism>
<evidence type="ECO:0000256" key="7">
    <source>
        <dbReference type="ARBA" id="ARBA00023054"/>
    </source>
</evidence>
<dbReference type="Proteomes" id="UP000663586">
    <property type="component" value="Chromosome"/>
</dbReference>
<dbReference type="InterPro" id="IPR022982">
    <property type="entry name" value="Rad50_ATPase_archaeal"/>
</dbReference>
<accession>A0A897MRN4</accession>
<feature type="region of interest" description="Disordered" evidence="12">
    <location>
        <begin position="863"/>
        <end position="889"/>
    </location>
</feature>
<comment type="cofactor">
    <cofactor evidence="10">
        <name>Zn(2+)</name>
        <dbReference type="ChEBI" id="CHEBI:29105"/>
    </cofactor>
    <text evidence="10">Binds 1 zinc ion per homodimer.</text>
</comment>
<feature type="binding site" evidence="10">
    <location>
        <begin position="25"/>
        <end position="31"/>
    </location>
    <ligand>
        <name>ATP</name>
        <dbReference type="ChEBI" id="CHEBI:30616"/>
    </ligand>
</feature>
<gene>
    <name evidence="14" type="primary">sbcC</name>
    <name evidence="10" type="synonym">rad50</name>
    <name evidence="14" type="ORF">AArcS_2023</name>
</gene>
<feature type="compositionally biased region" description="Basic and acidic residues" evidence="12">
    <location>
        <begin position="863"/>
        <end position="879"/>
    </location>
</feature>
<evidence type="ECO:0000313" key="15">
    <source>
        <dbReference type="Proteomes" id="UP000663586"/>
    </source>
</evidence>
<dbReference type="NCBIfam" id="NF041035">
    <property type="entry name" value="Rad50_Halo"/>
    <property type="match status" value="1"/>
</dbReference>